<sequence length="270" mass="29706">MSGYFLYHSIGTFAGKAELMSKALSEFASIWAAENDGQWPAALQKRQQFIDMWCQLIDAPAGSLTTAENVTTALYSLIGSLPRKTLAGKRVLIAGDCFPSLHFMLAGISERFGFTLETVPLRAGETWVRDDDMIAHWQEDVALALLTFVTSTSSYRTDLQRLTEHGHRMGTIVGADITQGVGVAPFSIADTQIDFVVSTSLKWLCGTSGAGILQVKPELLTNCAPELRGWFSQENPFSWDLDQFSYAADIRRFDHGTPAILASIAYVERP</sequence>
<dbReference type="GO" id="GO:0016829">
    <property type="term" value="F:lyase activity"/>
    <property type="evidence" value="ECO:0007669"/>
    <property type="project" value="UniProtKB-KW"/>
</dbReference>
<dbReference type="Pfam" id="PF00266">
    <property type="entry name" value="Aminotran_5"/>
    <property type="match status" value="1"/>
</dbReference>
<dbReference type="Proteomes" id="UP000555393">
    <property type="component" value="Unassembled WGS sequence"/>
</dbReference>
<keyword evidence="3" id="KW-0456">Lyase</keyword>
<keyword evidence="4" id="KW-1185">Reference proteome</keyword>
<dbReference type="SUPFAM" id="SSF53383">
    <property type="entry name" value="PLP-dependent transferases"/>
    <property type="match status" value="1"/>
</dbReference>
<evidence type="ECO:0000259" key="2">
    <source>
        <dbReference type="Pfam" id="PF00266"/>
    </source>
</evidence>
<dbReference type="GO" id="GO:0009435">
    <property type="term" value="P:NAD+ biosynthetic process"/>
    <property type="evidence" value="ECO:0007669"/>
    <property type="project" value="InterPro"/>
</dbReference>
<dbReference type="InterPro" id="IPR000192">
    <property type="entry name" value="Aminotrans_V_dom"/>
</dbReference>
<dbReference type="GO" id="GO:0043420">
    <property type="term" value="P:anthranilate metabolic process"/>
    <property type="evidence" value="ECO:0007669"/>
    <property type="project" value="TreeGrafter"/>
</dbReference>
<dbReference type="InterPro" id="IPR015421">
    <property type="entry name" value="PyrdxlP-dep_Trfase_major"/>
</dbReference>
<dbReference type="AlphaFoldDB" id="A0A841M4Z2"/>
<comment type="caution">
    <text evidence="3">The sequence shown here is derived from an EMBL/GenBank/DDBJ whole genome shotgun (WGS) entry which is preliminary data.</text>
</comment>
<gene>
    <name evidence="3" type="ORF">FHS77_001916</name>
</gene>
<feature type="domain" description="Aminotransferase class V" evidence="2">
    <location>
        <begin position="69"/>
        <end position="265"/>
    </location>
</feature>
<evidence type="ECO:0000313" key="3">
    <source>
        <dbReference type="EMBL" id="MBB6261361.1"/>
    </source>
</evidence>
<dbReference type="RefSeq" id="WP_184222657.1">
    <property type="nucleotide sequence ID" value="NZ_JACIIU010000008.1"/>
</dbReference>
<accession>A0A841M4Z2</accession>
<organism evidence="3 4">
    <name type="scientific">Paenochrobactrum gallinarii</name>
    <dbReference type="NCBI Taxonomy" id="643673"/>
    <lineage>
        <taxon>Bacteria</taxon>
        <taxon>Pseudomonadati</taxon>
        <taxon>Pseudomonadota</taxon>
        <taxon>Alphaproteobacteria</taxon>
        <taxon>Hyphomicrobiales</taxon>
        <taxon>Brucellaceae</taxon>
        <taxon>Paenochrobactrum</taxon>
    </lineage>
</organism>
<dbReference type="GO" id="GO:0030170">
    <property type="term" value="F:pyridoxal phosphate binding"/>
    <property type="evidence" value="ECO:0007669"/>
    <property type="project" value="InterPro"/>
</dbReference>
<dbReference type="Gene3D" id="3.40.640.10">
    <property type="entry name" value="Type I PLP-dependent aspartate aminotransferase-like (Major domain)"/>
    <property type="match status" value="1"/>
</dbReference>
<keyword evidence="1" id="KW-0663">Pyridoxal phosphate</keyword>
<proteinExistence type="predicted"/>
<dbReference type="GO" id="GO:0019441">
    <property type="term" value="P:L-tryptophan catabolic process to kynurenine"/>
    <property type="evidence" value="ECO:0007669"/>
    <property type="project" value="TreeGrafter"/>
</dbReference>
<dbReference type="EMBL" id="JACIIU010000008">
    <property type="protein sequence ID" value="MBB6261361.1"/>
    <property type="molecule type" value="Genomic_DNA"/>
</dbReference>
<dbReference type="InterPro" id="IPR015424">
    <property type="entry name" value="PyrdxlP-dep_Trfase"/>
</dbReference>
<reference evidence="3 4" key="1">
    <citation type="submission" date="2020-08" db="EMBL/GenBank/DDBJ databases">
        <title>Genomic Encyclopedia of Type Strains, Phase IV (KMG-IV): sequencing the most valuable type-strain genomes for metagenomic binning, comparative biology and taxonomic classification.</title>
        <authorList>
            <person name="Goeker M."/>
        </authorList>
    </citation>
    <scope>NUCLEOTIDE SEQUENCE [LARGE SCALE GENOMIC DNA]</scope>
    <source>
        <strain evidence="3 4">DSM 22336</strain>
    </source>
</reference>
<dbReference type="GO" id="GO:0005737">
    <property type="term" value="C:cytoplasm"/>
    <property type="evidence" value="ECO:0007669"/>
    <property type="project" value="InterPro"/>
</dbReference>
<dbReference type="PANTHER" id="PTHR14084">
    <property type="entry name" value="KYNURENINASE"/>
    <property type="match status" value="1"/>
</dbReference>
<name>A0A841M4Z2_9HYPH</name>
<protein>
    <submittedName>
        <fullName evidence="3">Selenocysteine lyase/cysteine desulfurase</fullName>
    </submittedName>
</protein>
<dbReference type="PANTHER" id="PTHR14084:SF0">
    <property type="entry name" value="KYNURENINASE"/>
    <property type="match status" value="1"/>
</dbReference>
<evidence type="ECO:0000256" key="1">
    <source>
        <dbReference type="ARBA" id="ARBA00022898"/>
    </source>
</evidence>
<dbReference type="InterPro" id="IPR010111">
    <property type="entry name" value="Kynureninase"/>
</dbReference>
<dbReference type="GO" id="GO:0030429">
    <property type="term" value="F:kynureninase activity"/>
    <property type="evidence" value="ECO:0007669"/>
    <property type="project" value="InterPro"/>
</dbReference>
<evidence type="ECO:0000313" key="4">
    <source>
        <dbReference type="Proteomes" id="UP000555393"/>
    </source>
</evidence>